<comment type="caution">
    <text evidence="3">The sequence shown here is derived from an EMBL/GenBank/DDBJ whole genome shotgun (WGS) entry which is preliminary data.</text>
</comment>
<dbReference type="InterPro" id="IPR032466">
    <property type="entry name" value="Metal_Hydrolase"/>
</dbReference>
<name>A0AAD7DF25_MYCRO</name>
<feature type="domain" description="Amidohydrolase-related" evidence="2">
    <location>
        <begin position="60"/>
        <end position="130"/>
    </location>
</feature>
<dbReference type="EMBL" id="JARKIE010000069">
    <property type="protein sequence ID" value="KAJ7689797.1"/>
    <property type="molecule type" value="Genomic_DNA"/>
</dbReference>
<evidence type="ECO:0000313" key="3">
    <source>
        <dbReference type="EMBL" id="KAJ7689797.1"/>
    </source>
</evidence>
<accession>A0AAD7DF25</accession>
<organism evidence="3 4">
    <name type="scientific">Mycena rosella</name>
    <name type="common">Pink bonnet</name>
    <name type="synonym">Agaricus rosellus</name>
    <dbReference type="NCBI Taxonomy" id="1033263"/>
    <lineage>
        <taxon>Eukaryota</taxon>
        <taxon>Fungi</taxon>
        <taxon>Dikarya</taxon>
        <taxon>Basidiomycota</taxon>
        <taxon>Agaricomycotina</taxon>
        <taxon>Agaricomycetes</taxon>
        <taxon>Agaricomycetidae</taxon>
        <taxon>Agaricales</taxon>
        <taxon>Marasmiineae</taxon>
        <taxon>Mycenaceae</taxon>
        <taxon>Mycena</taxon>
    </lineage>
</organism>
<dbReference type="Pfam" id="PF01979">
    <property type="entry name" value="Amidohydro_1"/>
    <property type="match status" value="2"/>
</dbReference>
<dbReference type="PANTHER" id="PTHR43794:SF11">
    <property type="entry name" value="AMIDOHYDROLASE-RELATED DOMAIN-CONTAINING PROTEIN"/>
    <property type="match status" value="1"/>
</dbReference>
<evidence type="ECO:0000313" key="4">
    <source>
        <dbReference type="Proteomes" id="UP001221757"/>
    </source>
</evidence>
<dbReference type="SUPFAM" id="SSF51556">
    <property type="entry name" value="Metallo-dependent hydrolases"/>
    <property type="match status" value="1"/>
</dbReference>
<dbReference type="Gene3D" id="3.20.20.140">
    <property type="entry name" value="Metal-dependent hydrolases"/>
    <property type="match status" value="1"/>
</dbReference>
<protein>
    <recommendedName>
        <fullName evidence="2">Amidohydrolase-related domain-containing protein</fullName>
    </recommendedName>
</protein>
<dbReference type="Proteomes" id="UP001221757">
    <property type="component" value="Unassembled WGS sequence"/>
</dbReference>
<dbReference type="InterPro" id="IPR006680">
    <property type="entry name" value="Amidohydro-rel"/>
</dbReference>
<dbReference type="PANTHER" id="PTHR43794">
    <property type="entry name" value="AMINOHYDROLASE SSNA-RELATED"/>
    <property type="match status" value="1"/>
</dbReference>
<dbReference type="Gene3D" id="2.30.40.10">
    <property type="entry name" value="Urease, subunit C, domain 1"/>
    <property type="match status" value="1"/>
</dbReference>
<reference evidence="3" key="1">
    <citation type="submission" date="2023-03" db="EMBL/GenBank/DDBJ databases">
        <title>Massive genome expansion in bonnet fungi (Mycena s.s.) driven by repeated elements and novel gene families across ecological guilds.</title>
        <authorList>
            <consortium name="Lawrence Berkeley National Laboratory"/>
            <person name="Harder C.B."/>
            <person name="Miyauchi S."/>
            <person name="Viragh M."/>
            <person name="Kuo A."/>
            <person name="Thoen E."/>
            <person name="Andreopoulos B."/>
            <person name="Lu D."/>
            <person name="Skrede I."/>
            <person name="Drula E."/>
            <person name="Henrissat B."/>
            <person name="Morin E."/>
            <person name="Kohler A."/>
            <person name="Barry K."/>
            <person name="LaButti K."/>
            <person name="Morin E."/>
            <person name="Salamov A."/>
            <person name="Lipzen A."/>
            <person name="Mereny Z."/>
            <person name="Hegedus B."/>
            <person name="Baldrian P."/>
            <person name="Stursova M."/>
            <person name="Weitz H."/>
            <person name="Taylor A."/>
            <person name="Grigoriev I.V."/>
            <person name="Nagy L.G."/>
            <person name="Martin F."/>
            <person name="Kauserud H."/>
        </authorList>
    </citation>
    <scope>NUCLEOTIDE SEQUENCE</scope>
    <source>
        <strain evidence="3">CBHHK067</strain>
    </source>
</reference>
<dbReference type="SUPFAM" id="SSF51338">
    <property type="entry name" value="Composite domain of metallo-dependent hydrolases"/>
    <property type="match status" value="1"/>
</dbReference>
<dbReference type="InterPro" id="IPR011059">
    <property type="entry name" value="Metal-dep_hydrolase_composite"/>
</dbReference>
<evidence type="ECO:0000259" key="2">
    <source>
        <dbReference type="Pfam" id="PF01979"/>
    </source>
</evidence>
<sequence length="490" mass="52682">MAPVTSILLQNGTLLIHDYKDHVKALKANLLVVGNIITEIGPSISAPSSETIVIDCTDKIISPGFVDTHHHLWQTQLKGRHANDLLLDYFPKGNFTSSLFTPKDIFWGELGGCMEAIDSGTTMVVDHAHMNYSAEHSTSAISATASSGIRSYFCYSPTGRIASWSPFEMAASFMPDWVQAQLVDLAAKQPFGDGRIRLGFAFDGFFLPKDMIVGLYEQVRGLGIKLITSHYCRNAIMGTNSHVALLSSYGLLKDDILFSHANGALPEDAVQLAAANAHVSSTPDTELQTAMGSPVCFRPDMHKVASLGVDCHANNSGDILSQMRLALQNARGAYNQPFVEAGKAPRVVSNTVEDAYNLGTIMGARAVGMGAEIGSIAVGKLADLVLFDGQSPSMVCAAAHDPVAAIVLHASVRDIDTVIVDGQIRKAGGKLKAVELAEEGKLREWKDVATELLKSRERIEEEAGKLDMEAARKGTMAAFHIDPANILDHL</sequence>
<gene>
    <name evidence="3" type="ORF">B0H17DRAFT_936852</name>
</gene>
<proteinExistence type="predicted"/>
<dbReference type="GO" id="GO:0016810">
    <property type="term" value="F:hydrolase activity, acting on carbon-nitrogen (but not peptide) bonds"/>
    <property type="evidence" value="ECO:0007669"/>
    <property type="project" value="InterPro"/>
</dbReference>
<feature type="domain" description="Amidohydrolase-related" evidence="2">
    <location>
        <begin position="231"/>
        <end position="424"/>
    </location>
</feature>
<keyword evidence="1" id="KW-0378">Hydrolase</keyword>
<dbReference type="AlphaFoldDB" id="A0AAD7DF25"/>
<keyword evidence="4" id="KW-1185">Reference proteome</keyword>
<dbReference type="InterPro" id="IPR050287">
    <property type="entry name" value="MTA/SAH_deaminase"/>
</dbReference>
<evidence type="ECO:0000256" key="1">
    <source>
        <dbReference type="ARBA" id="ARBA00022801"/>
    </source>
</evidence>